<dbReference type="Gene3D" id="3.90.1150.10">
    <property type="entry name" value="Aspartate Aminotransferase, domain 1"/>
    <property type="match status" value="1"/>
</dbReference>
<dbReference type="GO" id="GO:0008483">
    <property type="term" value="F:transaminase activity"/>
    <property type="evidence" value="ECO:0007669"/>
    <property type="project" value="UniProtKB-KW"/>
</dbReference>
<keyword evidence="8" id="KW-1185">Reference proteome</keyword>
<comment type="cofactor">
    <cofactor evidence="1">
        <name>pyridoxal 5'-phosphate</name>
        <dbReference type="ChEBI" id="CHEBI:597326"/>
    </cofactor>
</comment>
<dbReference type="CDD" id="cd00609">
    <property type="entry name" value="AAT_like"/>
    <property type="match status" value="1"/>
</dbReference>
<sequence>MNELAQALNNSIKEDNEFVYTMLSQLGKEMFYPKGILSQSAEAGKKAHRFNATIGIATENNQPMHFQHIQDMFGDRVAPKDLFPYAPPQGKEELRNAWKQKILADSPNLNEEIVGTPVVTNALTHGLSIVADLFVDEGTPIILPDHYWGNYNITFKVRRGATVTTYPLFNEANGFNVDGLKEAIQSQKSAGKVVVLLNFPNNPTGYTPLESEAQEIAAVLKEAAEDGLNVIALIDDAYFGLFYEDSIKESIFSLLADAHPRILAIKVDGATKENYVWGFRVGFITYASKSAAIRNALEQKTKGIIRGTISSGSHPSQSIILQSLQSEEFKVEKQQKFELMKSRAVKTKEVLANEEYKKYWTYYPFNSGYFMCLKLNNINAEELRVHLLDKYGVGTISNNSTDLRIAFSCVEEDDIAELFDLIAKGAADLQK</sequence>
<evidence type="ECO:0000256" key="1">
    <source>
        <dbReference type="ARBA" id="ARBA00001933"/>
    </source>
</evidence>
<dbReference type="PANTHER" id="PTHR46383">
    <property type="entry name" value="ASPARTATE AMINOTRANSFERASE"/>
    <property type="match status" value="1"/>
</dbReference>
<dbReference type="InterPro" id="IPR015421">
    <property type="entry name" value="PyrdxlP-dep_Trfase_major"/>
</dbReference>
<evidence type="ECO:0000256" key="5">
    <source>
        <dbReference type="ARBA" id="ARBA00022898"/>
    </source>
</evidence>
<keyword evidence="5" id="KW-0663">Pyridoxal phosphate</keyword>
<keyword evidence="3 7" id="KW-0032">Aminotransferase</keyword>
<proteinExistence type="inferred from homology"/>
<dbReference type="Pfam" id="PF00155">
    <property type="entry name" value="Aminotran_1_2"/>
    <property type="match status" value="1"/>
</dbReference>
<dbReference type="SUPFAM" id="SSF53383">
    <property type="entry name" value="PLP-dependent transferases"/>
    <property type="match status" value="1"/>
</dbReference>
<dbReference type="EMBL" id="JAIQUM010000127">
    <property type="protein sequence ID" value="MBZ5753599.1"/>
    <property type="molecule type" value="Genomic_DNA"/>
</dbReference>
<evidence type="ECO:0000256" key="4">
    <source>
        <dbReference type="ARBA" id="ARBA00022679"/>
    </source>
</evidence>
<dbReference type="Gene3D" id="3.40.640.10">
    <property type="entry name" value="Type I PLP-dependent aspartate aminotransferase-like (Major domain)"/>
    <property type="match status" value="1"/>
</dbReference>
<reference evidence="7" key="1">
    <citation type="submission" date="2024-05" db="EMBL/GenBank/DDBJ databases">
        <title>Metabacillus sp. nov., isolated from the rhizosphere soil of tomato plants.</title>
        <authorList>
            <person name="Ma R."/>
        </authorList>
    </citation>
    <scope>NUCLEOTIDE SEQUENCE</scope>
    <source>
        <strain evidence="7">DBTR6</strain>
    </source>
</reference>
<evidence type="ECO:0000313" key="7">
    <source>
        <dbReference type="EMBL" id="MBZ5753599.1"/>
    </source>
</evidence>
<dbReference type="RefSeq" id="WP_224142011.1">
    <property type="nucleotide sequence ID" value="NZ_JAIQUM010000127.1"/>
</dbReference>
<dbReference type="PANTHER" id="PTHR46383:SF1">
    <property type="entry name" value="ASPARTATE AMINOTRANSFERASE"/>
    <property type="match status" value="1"/>
</dbReference>
<feature type="domain" description="Aminotransferase class I/classII large" evidence="6">
    <location>
        <begin position="76"/>
        <end position="420"/>
    </location>
</feature>
<evidence type="ECO:0000256" key="3">
    <source>
        <dbReference type="ARBA" id="ARBA00022576"/>
    </source>
</evidence>
<accession>A0ABS7V003</accession>
<keyword evidence="4" id="KW-0808">Transferase</keyword>
<dbReference type="InterPro" id="IPR015424">
    <property type="entry name" value="PyrdxlP-dep_Trfase"/>
</dbReference>
<comment type="caution">
    <text evidence="7">The sequence shown here is derived from an EMBL/GenBank/DDBJ whole genome shotgun (WGS) entry which is preliminary data.</text>
</comment>
<evidence type="ECO:0000256" key="2">
    <source>
        <dbReference type="ARBA" id="ARBA00007441"/>
    </source>
</evidence>
<gene>
    <name evidence="7" type="ORF">K9V48_26100</name>
</gene>
<dbReference type="NCBIfam" id="NF006388">
    <property type="entry name" value="PRK08637.1"/>
    <property type="match status" value="1"/>
</dbReference>
<organism evidence="7 8">
    <name type="scientific">Metabacillus rhizolycopersici</name>
    <dbReference type="NCBI Taxonomy" id="2875709"/>
    <lineage>
        <taxon>Bacteria</taxon>
        <taxon>Bacillati</taxon>
        <taxon>Bacillota</taxon>
        <taxon>Bacilli</taxon>
        <taxon>Bacillales</taxon>
        <taxon>Bacillaceae</taxon>
        <taxon>Metabacillus</taxon>
    </lineage>
</organism>
<comment type="similarity">
    <text evidence="2">Belongs to the class-I pyridoxal-phosphate-dependent aminotransferase family.</text>
</comment>
<dbReference type="InterPro" id="IPR050596">
    <property type="entry name" value="AspAT/PAT-like"/>
</dbReference>
<dbReference type="Proteomes" id="UP001165287">
    <property type="component" value="Unassembled WGS sequence"/>
</dbReference>
<evidence type="ECO:0000313" key="8">
    <source>
        <dbReference type="Proteomes" id="UP001165287"/>
    </source>
</evidence>
<evidence type="ECO:0000259" key="6">
    <source>
        <dbReference type="Pfam" id="PF00155"/>
    </source>
</evidence>
<dbReference type="InterPro" id="IPR004839">
    <property type="entry name" value="Aminotransferase_I/II_large"/>
</dbReference>
<dbReference type="InterPro" id="IPR015422">
    <property type="entry name" value="PyrdxlP-dep_Trfase_small"/>
</dbReference>
<protein>
    <submittedName>
        <fullName evidence="7">Aminotransferase class I/II-fold pyridoxal phosphate-dependent enzyme</fullName>
    </submittedName>
</protein>
<name>A0ABS7V003_9BACI</name>